<reference evidence="8" key="1">
    <citation type="submission" date="2018-06" db="EMBL/GenBank/DDBJ databases">
        <authorList>
            <person name="Zhirakovskaya E."/>
        </authorList>
    </citation>
    <scope>NUCLEOTIDE SEQUENCE</scope>
</reference>
<gene>
    <name evidence="8" type="ORF">MNBD_GAMMA12-3916</name>
</gene>
<dbReference type="SUPFAM" id="SSF52777">
    <property type="entry name" value="CoA-dependent acyltransferases"/>
    <property type="match status" value="2"/>
</dbReference>
<dbReference type="SUPFAM" id="SSF56801">
    <property type="entry name" value="Acetyl-CoA synthetase-like"/>
    <property type="match status" value="1"/>
</dbReference>
<dbReference type="Pfam" id="PF00668">
    <property type="entry name" value="Condensation"/>
    <property type="match status" value="1"/>
</dbReference>
<dbReference type="GO" id="GO:0044550">
    <property type="term" value="P:secondary metabolite biosynthetic process"/>
    <property type="evidence" value="ECO:0007669"/>
    <property type="project" value="TreeGrafter"/>
</dbReference>
<proteinExistence type="predicted"/>
<dbReference type="InterPro" id="IPR001242">
    <property type="entry name" value="Condensation_dom"/>
</dbReference>
<comment type="cofactor">
    <cofactor evidence="1">
        <name>pantetheine 4'-phosphate</name>
        <dbReference type="ChEBI" id="CHEBI:47942"/>
    </cofactor>
</comment>
<feature type="non-terminal residue" evidence="8">
    <location>
        <position position="644"/>
    </location>
</feature>
<protein>
    <submittedName>
        <fullName evidence="8">Polyketide synthase modules and related proteins</fullName>
    </submittedName>
</protein>
<dbReference type="GO" id="GO:0005737">
    <property type="term" value="C:cytoplasm"/>
    <property type="evidence" value="ECO:0007669"/>
    <property type="project" value="TreeGrafter"/>
</dbReference>
<dbReference type="InterPro" id="IPR044894">
    <property type="entry name" value="TubC_N_sf"/>
</dbReference>
<evidence type="ECO:0000256" key="3">
    <source>
        <dbReference type="ARBA" id="ARBA00022553"/>
    </source>
</evidence>
<feature type="domain" description="AMP-dependent synthetase/ligase" evidence="5">
    <location>
        <begin position="576"/>
        <end position="644"/>
    </location>
</feature>
<dbReference type="InterPro" id="IPR000873">
    <property type="entry name" value="AMP-dep_synth/lig_dom"/>
</dbReference>
<dbReference type="Pfam" id="PF00501">
    <property type="entry name" value="AMP-binding"/>
    <property type="match status" value="1"/>
</dbReference>
<dbReference type="Gene3D" id="1.10.10.1830">
    <property type="entry name" value="Non-ribosomal peptide synthase, adenylation domain"/>
    <property type="match status" value="1"/>
</dbReference>
<dbReference type="FunFam" id="3.30.559.30:FF:000006">
    <property type="entry name" value="Yersiniabactin polyketide/non-ribosomal peptide synthetase"/>
    <property type="match status" value="1"/>
</dbReference>
<dbReference type="Gene3D" id="3.40.50.12780">
    <property type="entry name" value="N-terminal domain of ligase-like"/>
    <property type="match status" value="1"/>
</dbReference>
<dbReference type="EMBL" id="UOFL01000016">
    <property type="protein sequence ID" value="VAW71265.1"/>
    <property type="molecule type" value="Genomic_DNA"/>
</dbReference>
<dbReference type="GO" id="GO:0043041">
    <property type="term" value="P:amino acid activation for nonribosomal peptide biosynthetic process"/>
    <property type="evidence" value="ECO:0007669"/>
    <property type="project" value="TreeGrafter"/>
</dbReference>
<evidence type="ECO:0000256" key="4">
    <source>
        <dbReference type="ARBA" id="ARBA00022598"/>
    </source>
</evidence>
<dbReference type="CDD" id="cd19535">
    <property type="entry name" value="Cyc_NRPS"/>
    <property type="match status" value="1"/>
</dbReference>
<dbReference type="AlphaFoldDB" id="A0A3B0XS56"/>
<keyword evidence="4" id="KW-0436">Ligase</keyword>
<feature type="domain" description="TubC N-terminal docking" evidence="7">
    <location>
        <begin position="5"/>
        <end position="53"/>
    </location>
</feature>
<evidence type="ECO:0000313" key="8">
    <source>
        <dbReference type="EMBL" id="VAW71265.1"/>
    </source>
</evidence>
<dbReference type="PANTHER" id="PTHR45527">
    <property type="entry name" value="NONRIBOSOMAL PEPTIDE SYNTHETASE"/>
    <property type="match status" value="1"/>
</dbReference>
<dbReference type="Gene3D" id="3.30.559.30">
    <property type="entry name" value="Nonribosomal peptide synthetase, condensation domain"/>
    <property type="match status" value="1"/>
</dbReference>
<dbReference type="Gene3D" id="3.30.559.10">
    <property type="entry name" value="Chloramphenicol acetyltransferase-like domain"/>
    <property type="match status" value="1"/>
</dbReference>
<dbReference type="FunFam" id="3.30.559.10:FF:000023">
    <property type="entry name" value="Non-ribosomal peptide synthetase"/>
    <property type="match status" value="1"/>
</dbReference>
<sequence>MSLETLMEDLADKGVSIFVEDDQLRIRAAKGSMTEELKARLKEHKQGIISLLSDNDTSEKMTAFDLITADTSLAYEEFALTDIQQAYWIGRQNNIELGGVSTYAYIEIENSSFDQTQLANAWNKLIRRHDMLRSIVTLEGKQKILPEVADYKIKCVDISSYTEQQQNKHLDNFRHDMSHQLLPADQWPLFDIKLTKIGADRYRLHIGLDLLIADFWSMFCLLDEWFENYSNVLQDKEPFSISFRDYVIAENKLHNSTQYTKSKQYWFDRIESLPEGPKLPLAKNPADIDKVQFRRRSASINQQTWQQIKQKARKFNFTTSGVLASAFTEVLAAWSSVKDFSLNLTLFNRLPLHEQVNNLFGDFTSTILLQVNKDLDLSFLSRTQALQQQLWSDLEHRYTSGVQFIRELAHLNGKPAHTIAPIVFTSTLGLVSDNNIDPLLSKQASSNQELSAPNSQSELSNFGVWHKFDQFGQVVYGISQTPQVWLDHQVAEKNGCLIFNWDSVDELFPEGLLDDMFAAYCELLESLAKDDSMWETKQVIAPPKEQTQRKQAINMPAVNNDSDSAATSKQLLQQLFAEQCAVQGNAIALVQGEHQLSYQELFLVSNRIGHFLRSEGAQSNELIAVVMDKHWQQVAGVLGVLNSG</sequence>
<evidence type="ECO:0000259" key="7">
    <source>
        <dbReference type="Pfam" id="PF18563"/>
    </source>
</evidence>
<dbReference type="InterPro" id="IPR042099">
    <property type="entry name" value="ANL_N_sf"/>
</dbReference>
<dbReference type="InterPro" id="IPR057737">
    <property type="entry name" value="Condensation_MtbB-like"/>
</dbReference>
<keyword evidence="2" id="KW-0596">Phosphopantetheine</keyword>
<evidence type="ECO:0000259" key="5">
    <source>
        <dbReference type="Pfam" id="PF00501"/>
    </source>
</evidence>
<organism evidence="8">
    <name type="scientific">hydrothermal vent metagenome</name>
    <dbReference type="NCBI Taxonomy" id="652676"/>
    <lineage>
        <taxon>unclassified sequences</taxon>
        <taxon>metagenomes</taxon>
        <taxon>ecological metagenomes</taxon>
    </lineage>
</organism>
<dbReference type="InterPro" id="IPR041464">
    <property type="entry name" value="TubC_N"/>
</dbReference>
<dbReference type="GO" id="GO:0016874">
    <property type="term" value="F:ligase activity"/>
    <property type="evidence" value="ECO:0007669"/>
    <property type="project" value="UniProtKB-KW"/>
</dbReference>
<evidence type="ECO:0000259" key="6">
    <source>
        <dbReference type="Pfam" id="PF00668"/>
    </source>
</evidence>
<name>A0A3B0XS56_9ZZZZ</name>
<accession>A0A3B0XS56</accession>
<dbReference type="InterPro" id="IPR023213">
    <property type="entry name" value="CAT-like_dom_sf"/>
</dbReference>
<dbReference type="Pfam" id="PF18563">
    <property type="entry name" value="TubC_N"/>
    <property type="match status" value="1"/>
</dbReference>
<dbReference type="GO" id="GO:0031177">
    <property type="term" value="F:phosphopantetheine binding"/>
    <property type="evidence" value="ECO:0007669"/>
    <property type="project" value="TreeGrafter"/>
</dbReference>
<evidence type="ECO:0000256" key="1">
    <source>
        <dbReference type="ARBA" id="ARBA00001957"/>
    </source>
</evidence>
<evidence type="ECO:0000256" key="2">
    <source>
        <dbReference type="ARBA" id="ARBA00022450"/>
    </source>
</evidence>
<dbReference type="PANTHER" id="PTHR45527:SF10">
    <property type="entry name" value="PYOCHELIN SYNTHASE PCHF"/>
    <property type="match status" value="1"/>
</dbReference>
<keyword evidence="3" id="KW-0597">Phosphoprotein</keyword>
<feature type="domain" description="Condensation" evidence="6">
    <location>
        <begin position="77"/>
        <end position="430"/>
    </location>
</feature>